<keyword evidence="2" id="KW-1185">Reference proteome</keyword>
<reference evidence="1" key="1">
    <citation type="submission" date="2022-10" db="UniProtKB">
        <authorList>
            <consortium name="EnsemblMetazoa"/>
        </authorList>
    </citation>
    <scope>IDENTIFICATION</scope>
</reference>
<evidence type="ECO:0000313" key="1">
    <source>
        <dbReference type="EnsemblMetazoa" id="RPRC017746-PA"/>
    </source>
</evidence>
<dbReference type="AlphaFoldDB" id="A0A905R0H6"/>
<sequence length="44" mass="5127">MRVKRHVLMEHYKPLTSGQLFQCNVAVVALDNGEEKLKIEARHH</sequence>
<dbReference type="Proteomes" id="UP000015103">
    <property type="component" value="Unassembled WGS sequence"/>
</dbReference>
<dbReference type="EnsemblMetazoa" id="RPRC017746-RA">
    <property type="protein sequence ID" value="RPRC017746-PA"/>
    <property type="gene ID" value="RPRC017746"/>
</dbReference>
<dbReference type="EMBL" id="ACPB03000755">
    <property type="status" value="NOT_ANNOTATED_CDS"/>
    <property type="molecule type" value="Genomic_DNA"/>
</dbReference>
<protein>
    <submittedName>
        <fullName evidence="1">Uncharacterized protein</fullName>
    </submittedName>
</protein>
<accession>A0A905R0H6</accession>
<organism evidence="1 2">
    <name type="scientific">Rhodnius prolixus</name>
    <name type="common">Triatomid bug</name>
    <dbReference type="NCBI Taxonomy" id="13249"/>
    <lineage>
        <taxon>Eukaryota</taxon>
        <taxon>Metazoa</taxon>
        <taxon>Ecdysozoa</taxon>
        <taxon>Arthropoda</taxon>
        <taxon>Hexapoda</taxon>
        <taxon>Insecta</taxon>
        <taxon>Pterygota</taxon>
        <taxon>Neoptera</taxon>
        <taxon>Paraneoptera</taxon>
        <taxon>Hemiptera</taxon>
        <taxon>Heteroptera</taxon>
        <taxon>Panheteroptera</taxon>
        <taxon>Cimicomorpha</taxon>
        <taxon>Reduviidae</taxon>
        <taxon>Triatominae</taxon>
        <taxon>Rhodnius</taxon>
    </lineage>
</organism>
<proteinExistence type="predicted"/>
<name>A0A905R0H6_RHOPR</name>
<evidence type="ECO:0000313" key="2">
    <source>
        <dbReference type="Proteomes" id="UP000015103"/>
    </source>
</evidence>